<reference evidence="2" key="1">
    <citation type="submission" date="2022-03" db="EMBL/GenBank/DDBJ databases">
        <authorList>
            <person name="Alioto T."/>
            <person name="Alioto T."/>
            <person name="Gomez Garrido J."/>
        </authorList>
    </citation>
    <scope>NUCLEOTIDE SEQUENCE</scope>
</reference>
<evidence type="ECO:0000256" key="1">
    <source>
        <dbReference type="SAM" id="MobiDB-lite"/>
    </source>
</evidence>
<feature type="region of interest" description="Disordered" evidence="1">
    <location>
        <begin position="92"/>
        <end position="111"/>
    </location>
</feature>
<evidence type="ECO:0000313" key="3">
    <source>
        <dbReference type="Proteomes" id="UP001295444"/>
    </source>
</evidence>
<evidence type="ECO:0000313" key="2">
    <source>
        <dbReference type="EMBL" id="CAH2273631.1"/>
    </source>
</evidence>
<dbReference type="AlphaFoldDB" id="A0AAD1RL53"/>
<accession>A0AAD1RL53</accession>
<name>A0AAD1RL53_PELCU</name>
<gene>
    <name evidence="2" type="ORF">PECUL_23A036781</name>
</gene>
<dbReference type="Proteomes" id="UP001295444">
    <property type="component" value="Chromosome 03"/>
</dbReference>
<protein>
    <submittedName>
        <fullName evidence="2">Uncharacterized protein</fullName>
    </submittedName>
</protein>
<keyword evidence="3" id="KW-1185">Reference proteome</keyword>
<sequence>MQVSQKKVQTNSAGVDPIRPKKLHLVGINAWMPNDEPMQLSNSLTYQPIKFLPSPVSGSWRIKPAPVKPGQHIGPPDTHTRWSTRMCGLPHRALSEPADTHPKGLDPQSLE</sequence>
<feature type="region of interest" description="Disordered" evidence="1">
    <location>
        <begin position="62"/>
        <end position="84"/>
    </location>
</feature>
<organism evidence="2 3">
    <name type="scientific">Pelobates cultripes</name>
    <name type="common">Western spadefoot toad</name>
    <dbReference type="NCBI Taxonomy" id="61616"/>
    <lineage>
        <taxon>Eukaryota</taxon>
        <taxon>Metazoa</taxon>
        <taxon>Chordata</taxon>
        <taxon>Craniata</taxon>
        <taxon>Vertebrata</taxon>
        <taxon>Euteleostomi</taxon>
        <taxon>Amphibia</taxon>
        <taxon>Batrachia</taxon>
        <taxon>Anura</taxon>
        <taxon>Pelobatoidea</taxon>
        <taxon>Pelobatidae</taxon>
        <taxon>Pelobates</taxon>
    </lineage>
</organism>
<dbReference type="EMBL" id="OW240914">
    <property type="protein sequence ID" value="CAH2273631.1"/>
    <property type="molecule type" value="Genomic_DNA"/>
</dbReference>
<proteinExistence type="predicted"/>